<dbReference type="PROSITE" id="PS01056">
    <property type="entry name" value="DNA_LIGASE_N2"/>
    <property type="match status" value="1"/>
</dbReference>
<evidence type="ECO:0000256" key="13">
    <source>
        <dbReference type="ARBA" id="ARBA00060881"/>
    </source>
</evidence>
<dbReference type="Pfam" id="PF03119">
    <property type="entry name" value="DNA_ligase_ZBD"/>
    <property type="match status" value="1"/>
</dbReference>
<evidence type="ECO:0000256" key="4">
    <source>
        <dbReference type="ARBA" id="ARBA00022598"/>
    </source>
</evidence>
<dbReference type="Pfam" id="PF22745">
    <property type="entry name" value="Nlig-Ia"/>
    <property type="match status" value="1"/>
</dbReference>
<keyword evidence="4 14" id="KW-0436">Ligase</keyword>
<keyword evidence="11 14" id="KW-0234">DNA repair</keyword>
<dbReference type="Pfam" id="PF00533">
    <property type="entry name" value="BRCT"/>
    <property type="match status" value="1"/>
</dbReference>
<proteinExistence type="inferred from homology"/>
<dbReference type="FunFam" id="2.40.50.140:FF:000012">
    <property type="entry name" value="DNA ligase"/>
    <property type="match status" value="1"/>
</dbReference>
<dbReference type="GO" id="GO:0046872">
    <property type="term" value="F:metal ion binding"/>
    <property type="evidence" value="ECO:0007669"/>
    <property type="project" value="UniProtKB-KW"/>
</dbReference>
<feature type="binding site" evidence="14">
    <location>
        <position position="443"/>
    </location>
    <ligand>
        <name>Zn(2+)</name>
        <dbReference type="ChEBI" id="CHEBI:29105"/>
    </ligand>
</feature>
<keyword evidence="8 14" id="KW-0862">Zinc</keyword>
<evidence type="ECO:0000313" key="17">
    <source>
        <dbReference type="EMBL" id="OAM91088.1"/>
    </source>
</evidence>
<dbReference type="NCBIfam" id="TIGR00575">
    <property type="entry name" value="dnlj"/>
    <property type="match status" value="1"/>
</dbReference>
<evidence type="ECO:0000256" key="10">
    <source>
        <dbReference type="ARBA" id="ARBA00023027"/>
    </source>
</evidence>
<evidence type="ECO:0000256" key="7">
    <source>
        <dbReference type="ARBA" id="ARBA00022763"/>
    </source>
</evidence>
<dbReference type="OrthoDB" id="9759736at2"/>
<dbReference type="HAMAP" id="MF_01588">
    <property type="entry name" value="DNA_ligase_A"/>
    <property type="match status" value="1"/>
</dbReference>
<feature type="binding site" evidence="14">
    <location>
        <position position="143"/>
    </location>
    <ligand>
        <name>NAD(+)</name>
        <dbReference type="ChEBI" id="CHEBI:57540"/>
    </ligand>
</feature>
<dbReference type="InterPro" id="IPR036420">
    <property type="entry name" value="BRCT_dom_sf"/>
</dbReference>
<dbReference type="Gene3D" id="1.10.287.610">
    <property type="entry name" value="Helix hairpin bin"/>
    <property type="match status" value="1"/>
</dbReference>
<dbReference type="SMART" id="SM00292">
    <property type="entry name" value="BRCT"/>
    <property type="match status" value="1"/>
</dbReference>
<dbReference type="EMBL" id="LRRQ01000040">
    <property type="protein sequence ID" value="OAM91088.1"/>
    <property type="molecule type" value="Genomic_DNA"/>
</dbReference>
<dbReference type="GO" id="GO:0006281">
    <property type="term" value="P:DNA repair"/>
    <property type="evidence" value="ECO:0007669"/>
    <property type="project" value="UniProtKB-KW"/>
</dbReference>
<dbReference type="InterPro" id="IPR010994">
    <property type="entry name" value="RuvA_2-like"/>
</dbReference>
<dbReference type="EC" id="6.5.1.2" evidence="2 14"/>
<dbReference type="Gene3D" id="3.40.50.10190">
    <property type="entry name" value="BRCT domain"/>
    <property type="match status" value="1"/>
</dbReference>
<dbReference type="GO" id="GO:0003911">
    <property type="term" value="F:DNA ligase (NAD+) activity"/>
    <property type="evidence" value="ECO:0007669"/>
    <property type="project" value="UniProtKB-UniRule"/>
</dbReference>
<dbReference type="SUPFAM" id="SSF56091">
    <property type="entry name" value="DNA ligase/mRNA capping enzyme, catalytic domain"/>
    <property type="match status" value="1"/>
</dbReference>
<dbReference type="GO" id="GO:0006260">
    <property type="term" value="P:DNA replication"/>
    <property type="evidence" value="ECO:0007669"/>
    <property type="project" value="UniProtKB-KW"/>
</dbReference>
<evidence type="ECO:0000256" key="8">
    <source>
        <dbReference type="ARBA" id="ARBA00022833"/>
    </source>
</evidence>
<organism evidence="17 18">
    <name type="scientific">Termitidicoccus mucosus</name>
    <dbReference type="NCBI Taxonomy" id="1184151"/>
    <lineage>
        <taxon>Bacteria</taxon>
        <taxon>Pseudomonadati</taxon>
        <taxon>Verrucomicrobiota</taxon>
        <taxon>Opitutia</taxon>
        <taxon>Opitutales</taxon>
        <taxon>Opitutaceae</taxon>
        <taxon>Termitidicoccus</taxon>
    </lineage>
</organism>
<feature type="binding site" evidence="14">
    <location>
        <position position="302"/>
    </location>
    <ligand>
        <name>NAD(+)</name>
        <dbReference type="ChEBI" id="CHEBI:57540"/>
    </ligand>
</feature>
<feature type="binding site" evidence="14">
    <location>
        <position position="420"/>
    </location>
    <ligand>
        <name>Zn(2+)</name>
        <dbReference type="ChEBI" id="CHEBI:29105"/>
    </ligand>
</feature>
<dbReference type="RefSeq" id="WP_068769080.1">
    <property type="nucleotide sequence ID" value="NZ_CP109796.1"/>
</dbReference>
<keyword evidence="18" id="KW-1185">Reference proteome</keyword>
<dbReference type="PIRSF" id="PIRSF001604">
    <property type="entry name" value="LigA"/>
    <property type="match status" value="1"/>
</dbReference>
<evidence type="ECO:0000256" key="1">
    <source>
        <dbReference type="ARBA" id="ARBA00004067"/>
    </source>
</evidence>
<evidence type="ECO:0000256" key="3">
    <source>
        <dbReference type="ARBA" id="ARBA00013308"/>
    </source>
</evidence>
<accession>A0A178IMT7</accession>
<dbReference type="Pfam" id="PF12826">
    <property type="entry name" value="HHH_2"/>
    <property type="match status" value="1"/>
</dbReference>
<dbReference type="SUPFAM" id="SSF52113">
    <property type="entry name" value="BRCT domain"/>
    <property type="match status" value="1"/>
</dbReference>
<dbReference type="SUPFAM" id="SSF50249">
    <property type="entry name" value="Nucleic acid-binding proteins"/>
    <property type="match status" value="1"/>
</dbReference>
<feature type="binding site" evidence="14">
    <location>
        <begin position="34"/>
        <end position="38"/>
    </location>
    <ligand>
        <name>NAD(+)</name>
        <dbReference type="ChEBI" id="CHEBI:57540"/>
    </ligand>
</feature>
<keyword evidence="6 14" id="KW-0479">Metal-binding</keyword>
<comment type="caution">
    <text evidence="17">The sequence shown here is derived from an EMBL/GenBank/DDBJ whole genome shotgun (WGS) entry which is preliminary data.</text>
</comment>
<keyword evidence="7 14" id="KW-0227">DNA damage</keyword>
<dbReference type="NCBIfam" id="NF005932">
    <property type="entry name" value="PRK07956.1"/>
    <property type="match status" value="1"/>
</dbReference>
<evidence type="ECO:0000256" key="15">
    <source>
        <dbReference type="RuleBase" id="RU000618"/>
    </source>
</evidence>
<dbReference type="STRING" id="1184151.AW736_04745"/>
<keyword evidence="14" id="KW-0464">Manganese</keyword>
<dbReference type="SMART" id="SM00532">
    <property type="entry name" value="LIGANc"/>
    <property type="match status" value="1"/>
</dbReference>
<protein>
    <recommendedName>
        <fullName evidence="3 14">DNA ligase</fullName>
        <ecNumber evidence="2 14">6.5.1.2</ecNumber>
    </recommendedName>
    <alternativeName>
        <fullName evidence="14">Polydeoxyribonucleotide synthase [NAD(+)]</fullName>
    </alternativeName>
</protein>
<evidence type="ECO:0000256" key="2">
    <source>
        <dbReference type="ARBA" id="ARBA00012722"/>
    </source>
</evidence>
<dbReference type="InterPro" id="IPR001357">
    <property type="entry name" value="BRCT_dom"/>
</dbReference>
<gene>
    <name evidence="14" type="primary">ligA</name>
    <name evidence="17" type="ORF">AW736_04745</name>
</gene>
<evidence type="ECO:0000256" key="5">
    <source>
        <dbReference type="ARBA" id="ARBA00022705"/>
    </source>
</evidence>
<dbReference type="CDD" id="cd00114">
    <property type="entry name" value="LIGANc"/>
    <property type="match status" value="1"/>
</dbReference>
<dbReference type="InterPro" id="IPR013840">
    <property type="entry name" value="DNAligase_N"/>
</dbReference>
<dbReference type="Gene3D" id="6.20.10.30">
    <property type="match status" value="1"/>
</dbReference>
<feature type="binding site" evidence="14">
    <location>
        <begin position="89"/>
        <end position="90"/>
    </location>
    <ligand>
        <name>NAD(+)</name>
        <dbReference type="ChEBI" id="CHEBI:57540"/>
    </ligand>
</feature>
<dbReference type="AlphaFoldDB" id="A0A178IMT7"/>
<dbReference type="InterPro" id="IPR004149">
    <property type="entry name" value="Znf_DNAligase_C4"/>
</dbReference>
<dbReference type="InterPro" id="IPR041663">
    <property type="entry name" value="DisA/LigA_HHH"/>
</dbReference>
<dbReference type="SUPFAM" id="SSF47781">
    <property type="entry name" value="RuvA domain 2-like"/>
    <property type="match status" value="1"/>
</dbReference>
<dbReference type="InterPro" id="IPR033136">
    <property type="entry name" value="DNA_ligase_CS"/>
</dbReference>
<feature type="binding site" evidence="14">
    <location>
        <position position="326"/>
    </location>
    <ligand>
        <name>NAD(+)</name>
        <dbReference type="ChEBI" id="CHEBI:57540"/>
    </ligand>
</feature>
<evidence type="ECO:0000256" key="9">
    <source>
        <dbReference type="ARBA" id="ARBA00022842"/>
    </source>
</evidence>
<feature type="binding site" evidence="14">
    <location>
        <position position="438"/>
    </location>
    <ligand>
        <name>Zn(2+)</name>
        <dbReference type="ChEBI" id="CHEBI:29105"/>
    </ligand>
</feature>
<comment type="similarity">
    <text evidence="13 14">Belongs to the NAD-dependent DNA ligase family. LigA subfamily.</text>
</comment>
<dbReference type="PROSITE" id="PS50172">
    <property type="entry name" value="BRCT"/>
    <property type="match status" value="1"/>
</dbReference>
<comment type="catalytic activity">
    <reaction evidence="12 14 15">
        <text>NAD(+) + (deoxyribonucleotide)n-3'-hydroxyl + 5'-phospho-(deoxyribonucleotide)m = (deoxyribonucleotide)n+m + AMP + beta-nicotinamide D-nucleotide.</text>
        <dbReference type="EC" id="6.5.1.2"/>
    </reaction>
</comment>
<keyword evidence="10 14" id="KW-0520">NAD</keyword>
<dbReference type="InterPro" id="IPR001679">
    <property type="entry name" value="DNA_ligase"/>
</dbReference>
<feature type="binding site" evidence="14">
    <location>
        <position position="423"/>
    </location>
    <ligand>
        <name>Zn(2+)</name>
        <dbReference type="ChEBI" id="CHEBI:29105"/>
    </ligand>
</feature>
<feature type="active site" description="N6-AMP-lysine intermediate" evidence="14">
    <location>
        <position position="122"/>
    </location>
</feature>
<name>A0A178IMT7_9BACT</name>
<comment type="cofactor">
    <cofactor evidence="14">
        <name>Mg(2+)</name>
        <dbReference type="ChEBI" id="CHEBI:18420"/>
    </cofactor>
    <cofactor evidence="14">
        <name>Mn(2+)</name>
        <dbReference type="ChEBI" id="CHEBI:29035"/>
    </cofactor>
</comment>
<feature type="binding site" evidence="14">
    <location>
        <position position="120"/>
    </location>
    <ligand>
        <name>NAD(+)</name>
        <dbReference type="ChEBI" id="CHEBI:57540"/>
    </ligand>
</feature>
<evidence type="ECO:0000259" key="16">
    <source>
        <dbReference type="PROSITE" id="PS50172"/>
    </source>
</evidence>
<dbReference type="Gene3D" id="2.40.50.140">
    <property type="entry name" value="Nucleic acid-binding proteins"/>
    <property type="match status" value="1"/>
</dbReference>
<sequence>MTPDAAQSRLAELRATIARHDELYYRRAEPEISDSEYDRLKRELADLETRFPELAVAASALDGESPTARVGDDRTEGFATYRHRQRMMSLDNTYSPDELREFHERLAKLLDREELTYVVEPKIDGLAVSVTYEHGKLVRAVTRGNGIEGDDITANALTIRALPRKLHPVPGGAPLPDIVEIRGEIFMTLAEFERINKLREEAAEPLYANPRNLAAGTVKQLDSREVAQRRLEIVLYGLGYCEPASALPATQSAWHELVRAWGLPAVEKYWIARGPDEVWAAVQELDRLRDAFSYATDGAVVKLDSLPLQREAGATSKAPRWAMAYKFAAERAETLLRAITIQVGRTGVLTPVAELEPVHLSGSTVSRATLHNRDELARKDIRVGDYVYVEKAGEIIPAVVAVNLSRRAPACVPYVFPAACPVCSTPVVQIEGEVALRCPNYDCPVQIRRRAQHFASKACVDIDGLGIAMVDTLVERGWLRGIPDIYRLRREDLLTLGKSVEKSTDNLLAAIEASKAAELWRFIHGLGITHVGAASAKDLAQKFRSLEALADARYEDFIADKKSVIEGIGETMALALIEHFNDPRNRAVITELAALGVSPAPPPEKSTEPASLLLAGKTFVLTGTLPGMTRDEAAAKIEAAGGKVSGSVSKKTSYVLAGAEAGSKLAKAESLGVPVIDEAAFLRMLAG</sequence>
<reference evidence="17 18" key="1">
    <citation type="submission" date="2016-01" db="EMBL/GenBank/DDBJ databases">
        <title>High potential of lignocellulose degradation of a new Verrucomicrobia species.</title>
        <authorList>
            <person name="Wang Y."/>
            <person name="Shi Y."/>
            <person name="Qiu Z."/>
            <person name="Liu S."/>
            <person name="Yang H."/>
        </authorList>
    </citation>
    <scope>NUCLEOTIDE SEQUENCE [LARGE SCALE GENOMIC DNA]</scope>
    <source>
        <strain evidence="17 18">TSB47</strain>
    </source>
</reference>
<dbReference type="Gene3D" id="1.10.150.20">
    <property type="entry name" value="5' to 3' exonuclease, C-terminal subdomain"/>
    <property type="match status" value="2"/>
</dbReference>
<dbReference type="InterPro" id="IPR004150">
    <property type="entry name" value="NAD_DNA_ligase_OB"/>
</dbReference>
<dbReference type="Pfam" id="PF01653">
    <property type="entry name" value="DNA_ligase_aden"/>
    <property type="match status" value="1"/>
</dbReference>
<dbReference type="CDD" id="cd17748">
    <property type="entry name" value="BRCT_DNA_ligase_like"/>
    <property type="match status" value="1"/>
</dbReference>
<keyword evidence="9 14" id="KW-0460">Magnesium</keyword>
<evidence type="ECO:0000256" key="12">
    <source>
        <dbReference type="ARBA" id="ARBA00034005"/>
    </source>
</evidence>
<dbReference type="Gene3D" id="3.30.470.30">
    <property type="entry name" value="DNA ligase/mRNA capping enzyme"/>
    <property type="match status" value="1"/>
</dbReference>
<dbReference type="InterPro" id="IPR012340">
    <property type="entry name" value="NA-bd_OB-fold"/>
</dbReference>
<dbReference type="Pfam" id="PF03120">
    <property type="entry name" value="OB_DNA_ligase"/>
    <property type="match status" value="1"/>
</dbReference>
<feature type="domain" description="BRCT" evidence="16">
    <location>
        <begin position="609"/>
        <end position="687"/>
    </location>
</feature>
<evidence type="ECO:0000256" key="11">
    <source>
        <dbReference type="ARBA" id="ARBA00023204"/>
    </source>
</evidence>
<dbReference type="PANTHER" id="PTHR23389">
    <property type="entry name" value="CHROMOSOME TRANSMISSION FIDELITY FACTOR 18"/>
    <property type="match status" value="1"/>
</dbReference>
<evidence type="ECO:0000256" key="14">
    <source>
        <dbReference type="HAMAP-Rule" id="MF_01588"/>
    </source>
</evidence>
<dbReference type="GO" id="GO:0005829">
    <property type="term" value="C:cytosol"/>
    <property type="evidence" value="ECO:0007669"/>
    <property type="project" value="TreeGrafter"/>
</dbReference>
<dbReference type="InterPro" id="IPR018239">
    <property type="entry name" value="DNA_ligase_AS"/>
</dbReference>
<dbReference type="Proteomes" id="UP000078486">
    <property type="component" value="Unassembled WGS sequence"/>
</dbReference>
<keyword evidence="5 14" id="KW-0235">DNA replication</keyword>
<feature type="binding site" evidence="14">
    <location>
        <position position="184"/>
    </location>
    <ligand>
        <name>NAD(+)</name>
        <dbReference type="ChEBI" id="CHEBI:57540"/>
    </ligand>
</feature>
<evidence type="ECO:0000256" key="6">
    <source>
        <dbReference type="ARBA" id="ARBA00022723"/>
    </source>
</evidence>
<dbReference type="PANTHER" id="PTHR23389:SF9">
    <property type="entry name" value="DNA LIGASE"/>
    <property type="match status" value="1"/>
</dbReference>
<evidence type="ECO:0000313" key="18">
    <source>
        <dbReference type="Proteomes" id="UP000078486"/>
    </source>
</evidence>
<dbReference type="InterPro" id="IPR013839">
    <property type="entry name" value="DNAligase_adenylation"/>
</dbReference>
<dbReference type="PROSITE" id="PS01055">
    <property type="entry name" value="DNA_LIGASE_N1"/>
    <property type="match status" value="1"/>
</dbReference>
<comment type="function">
    <text evidence="1 14">DNA ligase that catalyzes the formation of phosphodiester linkages between 5'-phosphoryl and 3'-hydroxyl groups in double-stranded DNA using NAD as a coenzyme and as the energy source for the reaction. It is essential for DNA replication and repair of damaged DNA.</text>
</comment>